<dbReference type="Gene3D" id="3.40.50.1820">
    <property type="entry name" value="alpha/beta hydrolase"/>
    <property type="match status" value="1"/>
</dbReference>
<reference evidence="4 5" key="1">
    <citation type="submission" date="2013-07" db="EMBL/GenBank/DDBJ databases">
        <title>Comparative Genomic and Metabolomic Analysis of Twelve Strains of Pseudoalteromonas luteoviolacea.</title>
        <authorList>
            <person name="Vynne N.G."/>
            <person name="Mansson M."/>
            <person name="Gram L."/>
        </authorList>
    </citation>
    <scope>NUCLEOTIDE SEQUENCE [LARGE SCALE GENOMIC DNA]</scope>
    <source>
        <strain evidence="4 5">DSM 6061</strain>
    </source>
</reference>
<dbReference type="SUPFAM" id="SSF48452">
    <property type="entry name" value="TPR-like"/>
    <property type="match status" value="1"/>
</dbReference>
<dbReference type="InterPro" id="IPR000801">
    <property type="entry name" value="Esterase-like"/>
</dbReference>
<dbReference type="InterPro" id="IPR029058">
    <property type="entry name" value="AB_hydrolase_fold"/>
</dbReference>
<dbReference type="PANTHER" id="PTHR40841">
    <property type="entry name" value="SIDEROPHORE TRIACETYLFUSARININE C ESTERASE"/>
    <property type="match status" value="1"/>
</dbReference>
<dbReference type="EMBL" id="AUYB01000002">
    <property type="protein sequence ID" value="KZN48563.1"/>
    <property type="molecule type" value="Genomic_DNA"/>
</dbReference>
<name>A0A162AEU3_9GAMM</name>
<feature type="signal peptide" evidence="3">
    <location>
        <begin position="1"/>
        <end position="19"/>
    </location>
</feature>
<evidence type="ECO:0000256" key="1">
    <source>
        <dbReference type="ARBA" id="ARBA00005622"/>
    </source>
</evidence>
<protein>
    <submittedName>
        <fullName evidence="4">Uncharacterized protein</fullName>
    </submittedName>
</protein>
<keyword evidence="5" id="KW-1185">Reference proteome</keyword>
<dbReference type="PANTHER" id="PTHR40841:SF2">
    <property type="entry name" value="SIDEROPHORE-DEGRADING ESTERASE (EUROFUNG)"/>
    <property type="match status" value="1"/>
</dbReference>
<evidence type="ECO:0000256" key="3">
    <source>
        <dbReference type="SAM" id="SignalP"/>
    </source>
</evidence>
<dbReference type="GO" id="GO:0016788">
    <property type="term" value="F:hydrolase activity, acting on ester bonds"/>
    <property type="evidence" value="ECO:0007669"/>
    <property type="project" value="TreeGrafter"/>
</dbReference>
<accession>A0A162AEU3</accession>
<gene>
    <name evidence="4" type="ORF">N475_05925</name>
</gene>
<comment type="caution">
    <text evidence="4">The sequence shown here is derived from an EMBL/GenBank/DDBJ whole genome shotgun (WGS) entry which is preliminary data.</text>
</comment>
<dbReference type="InterPro" id="IPR052558">
    <property type="entry name" value="Siderophore_Hydrolase_D"/>
</dbReference>
<dbReference type="SUPFAM" id="SSF53474">
    <property type="entry name" value="alpha/beta-Hydrolases"/>
    <property type="match status" value="1"/>
</dbReference>
<dbReference type="PATRIC" id="fig|1365250.3.peg.35"/>
<evidence type="ECO:0000313" key="4">
    <source>
        <dbReference type="EMBL" id="KZN48563.1"/>
    </source>
</evidence>
<dbReference type="InterPro" id="IPR019734">
    <property type="entry name" value="TPR_rpt"/>
</dbReference>
<dbReference type="Pfam" id="PF00756">
    <property type="entry name" value="Esterase"/>
    <property type="match status" value="1"/>
</dbReference>
<organism evidence="4 5">
    <name type="scientific">Pseudoalteromonas luteoviolacea DSM 6061</name>
    <dbReference type="NCBI Taxonomy" id="1365250"/>
    <lineage>
        <taxon>Bacteria</taxon>
        <taxon>Pseudomonadati</taxon>
        <taxon>Pseudomonadota</taxon>
        <taxon>Gammaproteobacteria</taxon>
        <taxon>Alteromonadales</taxon>
        <taxon>Pseudoalteromonadaceae</taxon>
        <taxon>Pseudoalteromonas</taxon>
    </lineage>
</organism>
<dbReference type="Gene3D" id="1.25.40.10">
    <property type="entry name" value="Tetratricopeptide repeat domain"/>
    <property type="match status" value="1"/>
</dbReference>
<dbReference type="PROSITE" id="PS51257">
    <property type="entry name" value="PROKAR_LIPOPROTEIN"/>
    <property type="match status" value="1"/>
</dbReference>
<evidence type="ECO:0000256" key="2">
    <source>
        <dbReference type="ARBA" id="ARBA00022801"/>
    </source>
</evidence>
<feature type="chain" id="PRO_5007832089" evidence="3">
    <location>
        <begin position="20"/>
        <end position="391"/>
    </location>
</feature>
<dbReference type="InterPro" id="IPR011990">
    <property type="entry name" value="TPR-like_helical_dom_sf"/>
</dbReference>
<sequence length="391" mass="43692">MRYILSALSAIALSITSNAAFSCDNLEQIQSISSKVLAETRVVNIKLPNSYCSEQAKVYPVLYLLDGKENLAVESSMLDKLSRFGAVPEMIIVAIENTDRARDLAPTVNHDPRGPVGVGGGGDNFLDFIELELIPNINKSYRTHDFKVFSGASIGGLLVLHAMQSRPHLFQGHVAYSPAVWWGAQTTLSKVKAFISKQTKFENYLYINIGSEPAPMRDYYDELATHLSLHKPTGFELVANTFNDVPHAMTSAAGSFNAYSNLFLPLNMPNSALTEGVKSIKQYYERVSEQRGKKTVAQEWVLRELGYGLVNNKDFTQAIEVFKYNIEQYPNMASAYNGLAYAFEQNKQFKQSLEQVNIALKLAKKGDEGYEVYQNRKRRLVAAINSKQNML</sequence>
<keyword evidence="3" id="KW-0732">Signal</keyword>
<keyword evidence="2" id="KW-0378">Hydrolase</keyword>
<evidence type="ECO:0000313" key="5">
    <source>
        <dbReference type="Proteomes" id="UP000076643"/>
    </source>
</evidence>
<dbReference type="RefSeq" id="WP_063364481.1">
    <property type="nucleotide sequence ID" value="NZ_AQHB01000041.1"/>
</dbReference>
<comment type="similarity">
    <text evidence="1">Belongs to the esterase D family.</text>
</comment>
<proteinExistence type="inferred from homology"/>
<dbReference type="AlphaFoldDB" id="A0A162AEU3"/>
<dbReference type="Proteomes" id="UP000076643">
    <property type="component" value="Unassembled WGS sequence"/>
</dbReference>
<dbReference type="SMART" id="SM00028">
    <property type="entry name" value="TPR"/>
    <property type="match status" value="2"/>
</dbReference>